<proteinExistence type="predicted"/>
<dbReference type="Proteomes" id="UP000234681">
    <property type="component" value="Chromosome 17"/>
</dbReference>
<evidence type="ECO:0000313" key="2">
    <source>
        <dbReference type="Proteomes" id="UP000234681"/>
    </source>
</evidence>
<dbReference type="AlphaFoldDB" id="A6KN25"/>
<organism evidence="1 2">
    <name type="scientific">Rattus norvegicus</name>
    <name type="common">Rat</name>
    <dbReference type="NCBI Taxonomy" id="10116"/>
    <lineage>
        <taxon>Eukaryota</taxon>
        <taxon>Metazoa</taxon>
        <taxon>Chordata</taxon>
        <taxon>Craniata</taxon>
        <taxon>Vertebrata</taxon>
        <taxon>Euteleostomi</taxon>
        <taxon>Mammalia</taxon>
        <taxon>Eutheria</taxon>
        <taxon>Euarchontoglires</taxon>
        <taxon>Glires</taxon>
        <taxon>Rodentia</taxon>
        <taxon>Myomorpha</taxon>
        <taxon>Muroidea</taxon>
        <taxon>Muridae</taxon>
        <taxon>Murinae</taxon>
        <taxon>Rattus</taxon>
    </lineage>
</organism>
<protein>
    <submittedName>
        <fullName evidence="1">RCG30538</fullName>
    </submittedName>
</protein>
<reference evidence="2" key="1">
    <citation type="submission" date="2005-09" db="EMBL/GenBank/DDBJ databases">
        <authorList>
            <person name="Mural R.J."/>
            <person name="Li P.W."/>
            <person name="Adams M.D."/>
            <person name="Amanatides P.G."/>
            <person name="Baden-Tillson H."/>
            <person name="Barnstead M."/>
            <person name="Chin S.H."/>
            <person name="Dew I."/>
            <person name="Evans C.A."/>
            <person name="Ferriera S."/>
            <person name="Flanigan M."/>
            <person name="Fosler C."/>
            <person name="Glodek A."/>
            <person name="Gu Z."/>
            <person name="Holt R.A."/>
            <person name="Jennings D."/>
            <person name="Kraft C.L."/>
            <person name="Lu F."/>
            <person name="Nguyen T."/>
            <person name="Nusskern D.R."/>
            <person name="Pfannkoch C.M."/>
            <person name="Sitter C."/>
            <person name="Sutton G.G."/>
            <person name="Venter J.C."/>
            <person name="Wang Z."/>
            <person name="Woodage T."/>
            <person name="Zheng X.H."/>
            <person name="Zhong F."/>
        </authorList>
    </citation>
    <scope>NUCLEOTIDE SEQUENCE [LARGE SCALE GENOMIC DNA]</scope>
    <source>
        <strain>BN</strain>
        <strain evidence="2">Sprague-Dawley</strain>
    </source>
</reference>
<evidence type="ECO:0000313" key="1">
    <source>
        <dbReference type="EMBL" id="EDM06977.1"/>
    </source>
</evidence>
<name>A6KN25_RAT</name>
<sequence length="95" mass="10567">MTKNKIGEDHHREIRARTQVGVEAKILEDFCLLACSPCSIHFSFNPGPVLQGWSCPSVSEPSLISTTSQDYAPQTHLQASQQRPFLNGDSFFLCD</sequence>
<accession>A6KN25</accession>
<gene>
    <name evidence="1" type="ORF">rCG_30538</name>
</gene>
<dbReference type="EMBL" id="CH474071">
    <property type="protein sequence ID" value="EDM06977.1"/>
    <property type="molecule type" value="Genomic_DNA"/>
</dbReference>